<accession>A0ACC0R9B2</accession>
<comment type="caution">
    <text evidence="1">The sequence shown here is derived from an EMBL/GenBank/DDBJ whole genome shotgun (WGS) entry which is preliminary data.</text>
</comment>
<proteinExistence type="predicted"/>
<sequence>MAEVANPPVPSIEREGITVLYGDENSKVDIVIRHGLNGHPQSTWTHETKFFWPWELKNKVKNARVMVFGYNADVTSSFADNLIRIRDIGRMLLSDLVVERQEDEERERPIIFMGHSLRGLVIKQAILLASKELHNQESDKRLIYTSTRGLFFFGTPHLGSRAGEATRAAVLKAIAKVAFVKVPPKLDSALKSHSDELNDLTDDFRRTSLWLDQKLIIYSYYESFGDGALGDIVVDQASALTGYDKENSQPVQKNHQEMFKFANKDDRVFENVCGSIKAVMRATSSSVPGSTKVPSYLEFSMETVKTFVPRKRLLNEVRSQLTRESEGRQAGARKVGIWGSEGTGKSQLARSYLQEYGYQYDATFWIHAISPAALERDFQQIYGTLPNPAPLPPDSSPKKVRAAVLSRSSIARDLSTYTGIEIRVLEPPEAARLFLACAKIEGATEDTEKQAELIAEELGYLPLALTIAGSYVARTPRLAADLSGYLKEHRERKELLRQEPQQLIDMYGRSLMSTWEASYTAVHNQLPDACCIFSLLGFFGNEAIYLDVLTWAWPHEQDTHSNWCEDLELQVRSVNDLEECFSTLEKYSMLQRDATTGAYSMHSLVHAWAFSRLGVKQPQTFSTYANSACQILFKSTAKMLKLLEEEDTESSRQTALRLVPHLRNALQVLEKFLTDSTGDDSETELYMTLQLFGELWCRRECLLVREILLKKSEASLGYQHPHTIEHAARYGAAVAILVGNVEEGVKIIREAAERAKHLGDEHPTVAMVSATLDMVVENRSNETAFEEGLLETLSSVQANLSMMQPLQHQLMEQQSRTDNTIELVEDLVRDGPRRLRPLRVQWLETALQSRAALELQITLVRSIVQRLEEILADEDLRWYQEHRTLLSERLSAQSMIGTLEGLLLMWEELSVDIDKMAALAEERVEKSEQMRVMSEKIKEQIEGTSLWESFKDALTG</sequence>
<protein>
    <submittedName>
        <fullName evidence="1">Uncharacterized protein</fullName>
    </submittedName>
</protein>
<reference evidence="1" key="1">
    <citation type="submission" date="2022-06" db="EMBL/GenBank/DDBJ databases">
        <title>Fusarium solani species complex genomes reveal bases of compartmentalisation and animal pathogenesis.</title>
        <authorList>
            <person name="Tsai I.J."/>
        </authorList>
    </citation>
    <scope>NUCLEOTIDE SEQUENCE</scope>
    <source>
        <strain evidence="1">Fu6.1</strain>
    </source>
</reference>
<name>A0ACC0R9B2_9HYPO</name>
<organism evidence="1 2">
    <name type="scientific">Fusarium keratoplasticum</name>
    <dbReference type="NCBI Taxonomy" id="1328300"/>
    <lineage>
        <taxon>Eukaryota</taxon>
        <taxon>Fungi</taxon>
        <taxon>Dikarya</taxon>
        <taxon>Ascomycota</taxon>
        <taxon>Pezizomycotina</taxon>
        <taxon>Sordariomycetes</taxon>
        <taxon>Hypocreomycetidae</taxon>
        <taxon>Hypocreales</taxon>
        <taxon>Nectriaceae</taxon>
        <taxon>Fusarium</taxon>
        <taxon>Fusarium solani species complex</taxon>
    </lineage>
</organism>
<evidence type="ECO:0000313" key="1">
    <source>
        <dbReference type="EMBL" id="KAI8679350.1"/>
    </source>
</evidence>
<dbReference type="EMBL" id="CM046504">
    <property type="protein sequence ID" value="KAI8679350.1"/>
    <property type="molecule type" value="Genomic_DNA"/>
</dbReference>
<keyword evidence="2" id="KW-1185">Reference proteome</keyword>
<evidence type="ECO:0000313" key="2">
    <source>
        <dbReference type="Proteomes" id="UP001065298"/>
    </source>
</evidence>
<dbReference type="Proteomes" id="UP001065298">
    <property type="component" value="Chromosome 2"/>
</dbReference>
<gene>
    <name evidence="1" type="ORF">NCS57_00213000</name>
</gene>